<accession>B4RAW8</accession>
<dbReference type="OrthoDB" id="8277135at2"/>
<evidence type="ECO:0000256" key="1">
    <source>
        <dbReference type="SAM" id="MobiDB-lite"/>
    </source>
</evidence>
<dbReference type="HOGENOM" id="CLU_109818_1_0_5"/>
<keyword evidence="2" id="KW-0812">Transmembrane</keyword>
<sequence length="195" mass="20603">MTDGRRARAIAAIVCLQAVAAAFFAIDAYSDLQAQELGAHIVIEGVVAAALLLGVTLNALELRDLLQRQRRADRVMVVASGALAELIQLRFQDWRLTPAEADVALFALKGLPIEDIARLREAATGTVRAQLARVYAKAGVRNRYALLSLFMDDLLGQALVQVDRKPPAPASAPPPGSADASLPGGPSRTCSGAPI</sequence>
<evidence type="ECO:0000256" key="2">
    <source>
        <dbReference type="SAM" id="Phobius"/>
    </source>
</evidence>
<dbReference type="InterPro" id="IPR036388">
    <property type="entry name" value="WH-like_DNA-bd_sf"/>
</dbReference>
<feature type="compositionally biased region" description="Low complexity" evidence="1">
    <location>
        <begin position="177"/>
        <end position="187"/>
    </location>
</feature>
<evidence type="ECO:0000313" key="5">
    <source>
        <dbReference type="Proteomes" id="UP000001868"/>
    </source>
</evidence>
<feature type="transmembrane region" description="Helical" evidence="2">
    <location>
        <begin position="37"/>
        <end position="60"/>
    </location>
</feature>
<feature type="compositionally biased region" description="Pro residues" evidence="1">
    <location>
        <begin position="167"/>
        <end position="176"/>
    </location>
</feature>
<dbReference type="EMBL" id="CP000747">
    <property type="protein sequence ID" value="ACG78019.1"/>
    <property type="molecule type" value="Genomic_DNA"/>
</dbReference>
<dbReference type="InterPro" id="IPR016032">
    <property type="entry name" value="Sig_transdc_resp-reg_C-effctor"/>
</dbReference>
<gene>
    <name evidence="4" type="ordered locus">PHZ_c1608</name>
</gene>
<dbReference type="STRING" id="450851.PHZ_c1608"/>
<dbReference type="KEGG" id="pzu:PHZ_c1608"/>
<keyword evidence="2" id="KW-1133">Transmembrane helix</keyword>
<evidence type="ECO:0000313" key="4">
    <source>
        <dbReference type="EMBL" id="ACG78019.1"/>
    </source>
</evidence>
<protein>
    <recommendedName>
        <fullName evidence="3">HTH luxR-type domain-containing protein</fullName>
    </recommendedName>
</protein>
<name>B4RAW8_PHEZH</name>
<dbReference type="GO" id="GO:0006355">
    <property type="term" value="P:regulation of DNA-templated transcription"/>
    <property type="evidence" value="ECO:0007669"/>
    <property type="project" value="InterPro"/>
</dbReference>
<keyword evidence="2" id="KW-0472">Membrane</keyword>
<dbReference type="AlphaFoldDB" id="B4RAW8"/>
<organism evidence="4 5">
    <name type="scientific">Phenylobacterium zucineum (strain HLK1)</name>
    <dbReference type="NCBI Taxonomy" id="450851"/>
    <lineage>
        <taxon>Bacteria</taxon>
        <taxon>Pseudomonadati</taxon>
        <taxon>Pseudomonadota</taxon>
        <taxon>Alphaproteobacteria</taxon>
        <taxon>Caulobacterales</taxon>
        <taxon>Caulobacteraceae</taxon>
        <taxon>Phenylobacterium</taxon>
    </lineage>
</organism>
<dbReference type="InterPro" id="IPR000792">
    <property type="entry name" value="Tscrpt_reg_LuxR_C"/>
</dbReference>
<dbReference type="GO" id="GO:0003677">
    <property type="term" value="F:DNA binding"/>
    <property type="evidence" value="ECO:0007669"/>
    <property type="project" value="InterPro"/>
</dbReference>
<dbReference type="RefSeq" id="WP_012522162.1">
    <property type="nucleotide sequence ID" value="NC_011144.1"/>
</dbReference>
<dbReference type="SMART" id="SM00421">
    <property type="entry name" value="HTH_LUXR"/>
    <property type="match status" value="1"/>
</dbReference>
<dbReference type="Proteomes" id="UP000001868">
    <property type="component" value="Chromosome"/>
</dbReference>
<dbReference type="eggNOG" id="COG2771">
    <property type="taxonomic scope" value="Bacteria"/>
</dbReference>
<feature type="domain" description="HTH luxR-type" evidence="3">
    <location>
        <begin position="93"/>
        <end position="150"/>
    </location>
</feature>
<dbReference type="Gene3D" id="1.10.10.10">
    <property type="entry name" value="Winged helix-like DNA-binding domain superfamily/Winged helix DNA-binding domain"/>
    <property type="match status" value="1"/>
</dbReference>
<keyword evidence="5" id="KW-1185">Reference proteome</keyword>
<dbReference type="SUPFAM" id="SSF46894">
    <property type="entry name" value="C-terminal effector domain of the bipartite response regulators"/>
    <property type="match status" value="1"/>
</dbReference>
<feature type="region of interest" description="Disordered" evidence="1">
    <location>
        <begin position="165"/>
        <end position="195"/>
    </location>
</feature>
<proteinExistence type="predicted"/>
<reference evidence="4 5" key="1">
    <citation type="journal article" date="2008" name="BMC Genomics">
        <title>Complete genome of Phenylobacterium zucineum - a novel facultative intracellular bacterium isolated from human erythroleukemia cell line K562.</title>
        <authorList>
            <person name="Luo Y."/>
            <person name="Xu X."/>
            <person name="Ding Z."/>
            <person name="Liu Z."/>
            <person name="Zhang B."/>
            <person name="Yan Z."/>
            <person name="Sun J."/>
            <person name="Hu S."/>
            <person name="Hu X."/>
        </authorList>
    </citation>
    <scope>NUCLEOTIDE SEQUENCE [LARGE SCALE GENOMIC DNA]</scope>
    <source>
        <strain evidence="4 5">HLK1</strain>
    </source>
</reference>
<evidence type="ECO:0000259" key="3">
    <source>
        <dbReference type="SMART" id="SM00421"/>
    </source>
</evidence>